<evidence type="ECO:0000313" key="2">
    <source>
        <dbReference type="Proteomes" id="UP000095282"/>
    </source>
</evidence>
<accession>A0A1I7TI05</accession>
<evidence type="ECO:0000313" key="3">
    <source>
        <dbReference type="WBParaSite" id="Csp11.Scaffold620.g6126.t1"/>
    </source>
</evidence>
<feature type="compositionally biased region" description="Acidic residues" evidence="1">
    <location>
        <begin position="126"/>
        <end position="147"/>
    </location>
</feature>
<proteinExistence type="predicted"/>
<keyword evidence="2" id="KW-1185">Reference proteome</keyword>
<evidence type="ECO:0000256" key="1">
    <source>
        <dbReference type="SAM" id="MobiDB-lite"/>
    </source>
</evidence>
<dbReference type="AlphaFoldDB" id="A0A1I7TI05"/>
<reference evidence="3" key="1">
    <citation type="submission" date="2016-11" db="UniProtKB">
        <authorList>
            <consortium name="WormBaseParasite"/>
        </authorList>
    </citation>
    <scope>IDENTIFICATION</scope>
</reference>
<protein>
    <submittedName>
        <fullName evidence="3">Biogenesis of lysosome-related organelles complex 1 subunit 5</fullName>
    </submittedName>
</protein>
<organism evidence="2 3">
    <name type="scientific">Caenorhabditis tropicalis</name>
    <dbReference type="NCBI Taxonomy" id="1561998"/>
    <lineage>
        <taxon>Eukaryota</taxon>
        <taxon>Metazoa</taxon>
        <taxon>Ecdysozoa</taxon>
        <taxon>Nematoda</taxon>
        <taxon>Chromadorea</taxon>
        <taxon>Rhabditida</taxon>
        <taxon>Rhabditina</taxon>
        <taxon>Rhabditomorpha</taxon>
        <taxon>Rhabditoidea</taxon>
        <taxon>Rhabditidae</taxon>
        <taxon>Peloderinae</taxon>
        <taxon>Caenorhabditis</taxon>
    </lineage>
</organism>
<dbReference type="WBParaSite" id="Csp11.Scaffold620.g6126.t1">
    <property type="protein sequence ID" value="Csp11.Scaffold620.g6126.t1"/>
    <property type="gene ID" value="Csp11.Scaffold620.g6126"/>
</dbReference>
<dbReference type="Proteomes" id="UP000095282">
    <property type="component" value="Unplaced"/>
</dbReference>
<sequence length="147" mass="17136">MMIIRNYRMEQPLEEAVATFIEHQKTCDDPAHREEIQEAIKEFKDTAHTVKRFQKEMLKTVHNLKKNIQQSWNALQAYEDTLKPQPRAGLEQVARHNHDQGGNQAEDHVEGDDHQPRVEAAQRELEEGELEDGELEDGELDDKENRV</sequence>
<name>A0A1I7TI05_9PELO</name>
<feature type="compositionally biased region" description="Basic and acidic residues" evidence="1">
    <location>
        <begin position="93"/>
        <end position="125"/>
    </location>
</feature>
<feature type="region of interest" description="Disordered" evidence="1">
    <location>
        <begin position="84"/>
        <end position="147"/>
    </location>
</feature>